<evidence type="ECO:0000259" key="5">
    <source>
        <dbReference type="PROSITE" id="PS51123"/>
    </source>
</evidence>
<dbReference type="PANTHER" id="PTHR30329">
    <property type="entry name" value="STATOR ELEMENT OF FLAGELLAR MOTOR COMPLEX"/>
    <property type="match status" value="1"/>
</dbReference>
<evidence type="ECO:0000256" key="2">
    <source>
        <dbReference type="ARBA" id="ARBA00023136"/>
    </source>
</evidence>
<dbReference type="SUPFAM" id="SSF103088">
    <property type="entry name" value="OmpA-like"/>
    <property type="match status" value="1"/>
</dbReference>
<sequence length="493" mass="54477">MHAGVADTSSLPQNLGPSVNSVYDDILPVIAPDGKTLYFCRSLSPENIGGGRQDIWYAELLPDGTWGRAKNIGTPLNNRDNNYLCSITPDGNTIIVGDGYSDAKNRQRSIAISKRTADGWSVPRAVNIRNFYNNNRFGEYSLSNDGKTMILAVERSDSRGGKDLYVSFREDDTTWTEPQNLGPVVNSVGHEATPFIASDNTSLYFASDGHGGYGAFDVFVTRRLDSTWTNWSEPENLGATINTSGWDLYYTIPANGEFAYYVSYNSSFGAGDIFRVRLPEKVRPRPVVLVYGRVLNKKTNEPIETDIFYEILPQGTEAGLARSTPTTGEYKIVLPAGKSYGFRASAPNFLSVNDNLDLTQLKEYTEIRRDLYLVPIEAGTSVQLNNIFFDYAKASLRSESYPELNRVAKLLVENPGMVIEVGGHTDDRGGDDYNQKLSLARAQSVADYVVKRGNIDPSRTVAVGYGEAKPVATNTTDDGRQKNRRVEVVILKQ</sequence>
<feature type="domain" description="OmpA-like" evidence="5">
    <location>
        <begin position="377"/>
        <end position="493"/>
    </location>
</feature>
<dbReference type="SUPFAM" id="SSF82171">
    <property type="entry name" value="DPP6 N-terminal domain-like"/>
    <property type="match status" value="1"/>
</dbReference>
<dbReference type="Gene3D" id="2.120.10.30">
    <property type="entry name" value="TolB, C-terminal domain"/>
    <property type="match status" value="1"/>
</dbReference>
<dbReference type="Proteomes" id="UP000184233">
    <property type="component" value="Unassembled WGS sequence"/>
</dbReference>
<evidence type="ECO:0000313" key="7">
    <source>
        <dbReference type="Proteomes" id="UP000184233"/>
    </source>
</evidence>
<dbReference type="InterPro" id="IPR036737">
    <property type="entry name" value="OmpA-like_sf"/>
</dbReference>
<dbReference type="PROSITE" id="PS51123">
    <property type="entry name" value="OMPA_2"/>
    <property type="match status" value="1"/>
</dbReference>
<evidence type="ECO:0000313" key="6">
    <source>
        <dbReference type="EMBL" id="OJX60944.1"/>
    </source>
</evidence>
<organism evidence="6 7">
    <name type="scientific">Candidatus Kapaibacterium thiocyanatum</name>
    <dbReference type="NCBI Taxonomy" id="1895771"/>
    <lineage>
        <taxon>Bacteria</taxon>
        <taxon>Pseudomonadati</taxon>
        <taxon>Candidatus Kapaibacteriota</taxon>
        <taxon>Candidatus Kapaibacteriia</taxon>
        <taxon>Candidatus Kapaibacteriales</taxon>
        <taxon>Candidatus Kapaibacteriaceae</taxon>
        <taxon>Candidatus Kapaibacterium</taxon>
    </lineage>
</organism>
<dbReference type="InterPro" id="IPR006665">
    <property type="entry name" value="OmpA-like"/>
</dbReference>
<dbReference type="InterPro" id="IPR050330">
    <property type="entry name" value="Bact_OuterMem_StrucFunc"/>
</dbReference>
<dbReference type="InterPro" id="IPR011659">
    <property type="entry name" value="WD40"/>
</dbReference>
<dbReference type="Pfam" id="PF07676">
    <property type="entry name" value="PD40"/>
    <property type="match status" value="2"/>
</dbReference>
<dbReference type="Gene3D" id="3.30.1330.60">
    <property type="entry name" value="OmpA-like domain"/>
    <property type="match status" value="1"/>
</dbReference>
<accession>A0A1M3L656</accession>
<dbReference type="InterPro" id="IPR011042">
    <property type="entry name" value="6-blade_b-propeller_TolB-like"/>
</dbReference>
<dbReference type="GO" id="GO:0009279">
    <property type="term" value="C:cell outer membrane"/>
    <property type="evidence" value="ECO:0007669"/>
    <property type="project" value="UniProtKB-SubCell"/>
</dbReference>
<comment type="subcellular location">
    <subcellularLocation>
        <location evidence="1">Cell outer membrane</location>
    </subcellularLocation>
</comment>
<dbReference type="InterPro" id="IPR006664">
    <property type="entry name" value="OMP_bac"/>
</dbReference>
<evidence type="ECO:0000256" key="1">
    <source>
        <dbReference type="ARBA" id="ARBA00004442"/>
    </source>
</evidence>
<evidence type="ECO:0000256" key="4">
    <source>
        <dbReference type="PROSITE-ProRule" id="PRU00473"/>
    </source>
</evidence>
<dbReference type="PRINTS" id="PR01021">
    <property type="entry name" value="OMPADOMAIN"/>
</dbReference>
<dbReference type="EMBL" id="MKVH01000003">
    <property type="protein sequence ID" value="OJX60944.1"/>
    <property type="molecule type" value="Genomic_DNA"/>
</dbReference>
<proteinExistence type="predicted"/>
<dbReference type="Pfam" id="PF00691">
    <property type="entry name" value="OmpA"/>
    <property type="match status" value="1"/>
</dbReference>
<dbReference type="STRING" id="1895771.BGO89_05105"/>
<dbReference type="AlphaFoldDB" id="A0A1M3L656"/>
<name>A0A1M3L656_9BACT</name>
<dbReference type="PANTHER" id="PTHR30329:SF21">
    <property type="entry name" value="LIPOPROTEIN YIAD-RELATED"/>
    <property type="match status" value="1"/>
</dbReference>
<gene>
    <name evidence="6" type="ORF">BGO89_05105</name>
</gene>
<protein>
    <recommendedName>
        <fullName evidence="5">OmpA-like domain-containing protein</fullName>
    </recommendedName>
</protein>
<keyword evidence="3" id="KW-0998">Cell outer membrane</keyword>
<dbReference type="CDD" id="cd07185">
    <property type="entry name" value="OmpA_C-like"/>
    <property type="match status" value="1"/>
</dbReference>
<evidence type="ECO:0000256" key="3">
    <source>
        <dbReference type="ARBA" id="ARBA00023237"/>
    </source>
</evidence>
<reference evidence="6 7" key="1">
    <citation type="submission" date="2016-09" db="EMBL/GenBank/DDBJ databases">
        <title>Genome-resolved meta-omics ties microbial dynamics to process performance in biotechnology for thiocyanate degradation.</title>
        <authorList>
            <person name="Kantor R.S."/>
            <person name="Huddy R.J."/>
            <person name="Iyer R."/>
            <person name="Thomas B.C."/>
            <person name="Brown C.T."/>
            <person name="Anantharaman K."/>
            <person name="Tringe S."/>
            <person name="Hettich R.L."/>
            <person name="Harrison S.T."/>
            <person name="Banfield J.F."/>
        </authorList>
    </citation>
    <scope>NUCLEOTIDE SEQUENCE [LARGE SCALE GENOMIC DNA]</scope>
    <source>
        <strain evidence="6">59-99</strain>
    </source>
</reference>
<comment type="caution">
    <text evidence="6">The sequence shown here is derived from an EMBL/GenBank/DDBJ whole genome shotgun (WGS) entry which is preliminary data.</text>
</comment>
<keyword evidence="2 4" id="KW-0472">Membrane</keyword>